<keyword evidence="15" id="KW-1185">Reference proteome</keyword>
<evidence type="ECO:0000313" key="14">
    <source>
        <dbReference type="EMBL" id="WWD18576.1"/>
    </source>
</evidence>
<evidence type="ECO:0000256" key="9">
    <source>
        <dbReference type="ARBA" id="ARBA00023315"/>
    </source>
</evidence>
<comment type="catalytic activity">
    <reaction evidence="11">
        <text>N-terminal L-seryl-[histone H4] + acetyl-CoA = N-terminal N(alpha)-acetyl-L-seryl-[histone H4] + CoA + H(+)</text>
        <dbReference type="Rhea" id="RHEA:50596"/>
        <dbReference type="Rhea" id="RHEA-COMP:12740"/>
        <dbReference type="Rhea" id="RHEA-COMP:12743"/>
        <dbReference type="ChEBI" id="CHEBI:15378"/>
        <dbReference type="ChEBI" id="CHEBI:57287"/>
        <dbReference type="ChEBI" id="CHEBI:57288"/>
        <dbReference type="ChEBI" id="CHEBI:64738"/>
        <dbReference type="ChEBI" id="CHEBI:83690"/>
        <dbReference type="EC" id="2.3.1.257"/>
    </reaction>
</comment>
<reference evidence="14" key="1">
    <citation type="submission" date="2017-08" db="EMBL/GenBank/DDBJ databases">
        <authorList>
            <person name="Cuomo C."/>
            <person name="Billmyre B."/>
            <person name="Heitman J."/>
        </authorList>
    </citation>
    <scope>NUCLEOTIDE SEQUENCE</scope>
    <source>
        <strain evidence="14">CBS 12478</strain>
    </source>
</reference>
<dbReference type="Gene3D" id="3.40.630.30">
    <property type="match status" value="1"/>
</dbReference>
<evidence type="ECO:0000256" key="6">
    <source>
        <dbReference type="ARBA" id="ARBA00022490"/>
    </source>
</evidence>
<feature type="region of interest" description="Disordered" evidence="12">
    <location>
        <begin position="97"/>
        <end position="164"/>
    </location>
</feature>
<evidence type="ECO:0000256" key="7">
    <source>
        <dbReference type="ARBA" id="ARBA00022679"/>
    </source>
</evidence>
<dbReference type="PROSITE" id="PS51186">
    <property type="entry name" value="GNAT"/>
    <property type="match status" value="1"/>
</dbReference>
<feature type="compositionally biased region" description="Low complexity" evidence="12">
    <location>
        <begin position="128"/>
        <end position="143"/>
    </location>
</feature>
<dbReference type="Pfam" id="PF00583">
    <property type="entry name" value="Acetyltransf_1"/>
    <property type="match status" value="1"/>
</dbReference>
<sequence>MATAKIRSATAASTSTLAPDLPRHFDLSDGRSYTLSLVCADQLSFQSRDVIFHLFNSNMSHLQATSSFPYTESSKREELFEPTTRYLLLLSSQGDETINSSLNPSTSGSSSRSGSSEEKVIMPGALPSTTTKSESVSKSTSTGKGKGRSKTKGEGKGKGKSDLPEIDFDLDQLLGFSSFRFDTEETLSTRDAEVVYCYEVQLSPKARGLGLGKLLIDHLEEVGKRREMDKVMLTCLKSNTTALNFYTKHGYTPDEIDPTRMAEDEEYDSESEEDGGTDEEDSEVDYVILSKDLRGKRRTV</sequence>
<proteinExistence type="inferred from homology"/>
<dbReference type="GO" id="GO:1990189">
    <property type="term" value="F:protein N-terminal-serine acetyltransferase activity"/>
    <property type="evidence" value="ECO:0007669"/>
    <property type="project" value="UniProtKB-EC"/>
</dbReference>
<evidence type="ECO:0000256" key="12">
    <source>
        <dbReference type="SAM" id="MobiDB-lite"/>
    </source>
</evidence>
<keyword evidence="9" id="KW-0012">Acyltransferase</keyword>
<comment type="similarity">
    <text evidence="3">Belongs to the acetyltransferase family. NAA40 subfamily.</text>
</comment>
<evidence type="ECO:0000256" key="8">
    <source>
        <dbReference type="ARBA" id="ARBA00023242"/>
    </source>
</evidence>
<dbReference type="GO" id="GO:0005634">
    <property type="term" value="C:nucleus"/>
    <property type="evidence" value="ECO:0007669"/>
    <property type="project" value="UniProtKB-SubCell"/>
</dbReference>
<dbReference type="KEGG" id="ksn:43585518"/>
<dbReference type="GO" id="GO:0010485">
    <property type="term" value="F:histone H4 acetyltransferase activity"/>
    <property type="evidence" value="ECO:0007669"/>
    <property type="project" value="InterPro"/>
</dbReference>
<feature type="domain" description="N-acetyltransferase" evidence="13">
    <location>
        <begin position="120"/>
        <end position="294"/>
    </location>
</feature>
<dbReference type="SUPFAM" id="SSF55729">
    <property type="entry name" value="Acyl-CoA N-acyltransferases (Nat)"/>
    <property type="match status" value="1"/>
</dbReference>
<evidence type="ECO:0000313" key="15">
    <source>
        <dbReference type="Proteomes" id="UP000322225"/>
    </source>
</evidence>
<evidence type="ECO:0000256" key="11">
    <source>
        <dbReference type="ARBA" id="ARBA00049524"/>
    </source>
</evidence>
<evidence type="ECO:0000256" key="1">
    <source>
        <dbReference type="ARBA" id="ARBA00004123"/>
    </source>
</evidence>
<dbReference type="CDD" id="cd04301">
    <property type="entry name" value="NAT_SF"/>
    <property type="match status" value="1"/>
</dbReference>
<feature type="region of interest" description="Disordered" evidence="12">
    <location>
        <begin position="253"/>
        <end position="285"/>
    </location>
</feature>
<keyword evidence="7" id="KW-0808">Transferase</keyword>
<comment type="subcellular location">
    <subcellularLocation>
        <location evidence="2">Cytoplasm</location>
    </subcellularLocation>
    <subcellularLocation>
        <location evidence="1">Nucleus</location>
    </subcellularLocation>
</comment>
<evidence type="ECO:0000256" key="3">
    <source>
        <dbReference type="ARBA" id="ARBA00008870"/>
    </source>
</evidence>
<dbReference type="InterPro" id="IPR039949">
    <property type="entry name" value="NAA40"/>
</dbReference>
<evidence type="ECO:0000256" key="10">
    <source>
        <dbReference type="ARBA" id="ARBA00047821"/>
    </source>
</evidence>
<dbReference type="InterPro" id="IPR000182">
    <property type="entry name" value="GNAT_dom"/>
</dbReference>
<evidence type="ECO:0000256" key="5">
    <source>
        <dbReference type="ARBA" id="ARBA00015043"/>
    </source>
</evidence>
<dbReference type="InterPro" id="IPR016181">
    <property type="entry name" value="Acyl_CoA_acyltransferase"/>
</dbReference>
<dbReference type="GO" id="GO:0043998">
    <property type="term" value="F:histone H2A acetyltransferase activity"/>
    <property type="evidence" value="ECO:0007669"/>
    <property type="project" value="InterPro"/>
</dbReference>
<dbReference type="Proteomes" id="UP000322225">
    <property type="component" value="Chromosome 5"/>
</dbReference>
<feature type="compositionally biased region" description="Acidic residues" evidence="12">
    <location>
        <begin position="263"/>
        <end position="284"/>
    </location>
</feature>
<comment type="catalytic activity">
    <reaction evidence="10">
        <text>N-terminal L-seryl-[histone H2A] + acetyl-CoA = N-terminal N(alpha)-acetyl-L-seryl-[histone H2A] + CoA + H(+)</text>
        <dbReference type="Rhea" id="RHEA:50600"/>
        <dbReference type="Rhea" id="RHEA-COMP:12742"/>
        <dbReference type="Rhea" id="RHEA-COMP:12744"/>
        <dbReference type="ChEBI" id="CHEBI:15378"/>
        <dbReference type="ChEBI" id="CHEBI:57287"/>
        <dbReference type="ChEBI" id="CHEBI:57288"/>
        <dbReference type="ChEBI" id="CHEBI:64738"/>
        <dbReference type="ChEBI" id="CHEBI:83690"/>
        <dbReference type="EC" id="2.3.1.257"/>
    </reaction>
</comment>
<gene>
    <name evidence="14" type="ORF">CI109_103029</name>
</gene>
<dbReference type="PANTHER" id="PTHR20531">
    <property type="entry name" value="N-ALPHA-ACETYLTRANSFERASE 40"/>
    <property type="match status" value="1"/>
</dbReference>
<dbReference type="EC" id="2.3.1.257" evidence="4"/>
<dbReference type="EMBL" id="CP144055">
    <property type="protein sequence ID" value="WWD18576.1"/>
    <property type="molecule type" value="Genomic_DNA"/>
</dbReference>
<evidence type="ECO:0000259" key="13">
    <source>
        <dbReference type="PROSITE" id="PS51186"/>
    </source>
</evidence>
<reference evidence="14" key="2">
    <citation type="submission" date="2024-01" db="EMBL/GenBank/DDBJ databases">
        <title>Comparative genomics of Cryptococcus and Kwoniella reveals pathogenesis evolution and contrasting modes of karyotype evolution via chromosome fusion or intercentromeric recombination.</title>
        <authorList>
            <person name="Coelho M.A."/>
            <person name="David-Palma M."/>
            <person name="Shea T."/>
            <person name="Bowers K."/>
            <person name="McGinley-Smith S."/>
            <person name="Mohammad A.W."/>
            <person name="Gnirke A."/>
            <person name="Yurkov A.M."/>
            <person name="Nowrousian M."/>
            <person name="Sun S."/>
            <person name="Cuomo C.A."/>
            <person name="Heitman J."/>
        </authorList>
    </citation>
    <scope>NUCLEOTIDE SEQUENCE</scope>
    <source>
        <strain evidence="14">CBS 12478</strain>
    </source>
</reference>
<dbReference type="AlphaFoldDB" id="A0AAJ8LJV8"/>
<dbReference type="PANTHER" id="PTHR20531:SF1">
    <property type="entry name" value="N-ALPHA-ACETYLTRANSFERASE 40"/>
    <property type="match status" value="1"/>
</dbReference>
<accession>A0AAJ8LJV8</accession>
<keyword evidence="6" id="KW-0963">Cytoplasm</keyword>
<name>A0AAJ8LJV8_9TREE</name>
<feature type="compositionally biased region" description="Basic and acidic residues" evidence="12">
    <location>
        <begin position="151"/>
        <end position="163"/>
    </location>
</feature>
<evidence type="ECO:0000256" key="4">
    <source>
        <dbReference type="ARBA" id="ARBA00012950"/>
    </source>
</evidence>
<dbReference type="GO" id="GO:0005737">
    <property type="term" value="C:cytoplasm"/>
    <property type="evidence" value="ECO:0007669"/>
    <property type="project" value="UniProtKB-SubCell"/>
</dbReference>
<evidence type="ECO:0000256" key="2">
    <source>
        <dbReference type="ARBA" id="ARBA00004496"/>
    </source>
</evidence>
<keyword evidence="8" id="KW-0539">Nucleus</keyword>
<dbReference type="GeneID" id="43585518"/>
<feature type="compositionally biased region" description="Low complexity" evidence="12">
    <location>
        <begin position="100"/>
        <end position="114"/>
    </location>
</feature>
<organism evidence="14 15">
    <name type="scientific">Kwoniella shandongensis</name>
    <dbReference type="NCBI Taxonomy" id="1734106"/>
    <lineage>
        <taxon>Eukaryota</taxon>
        <taxon>Fungi</taxon>
        <taxon>Dikarya</taxon>
        <taxon>Basidiomycota</taxon>
        <taxon>Agaricomycotina</taxon>
        <taxon>Tremellomycetes</taxon>
        <taxon>Tremellales</taxon>
        <taxon>Cryptococcaceae</taxon>
        <taxon>Kwoniella</taxon>
    </lineage>
</organism>
<dbReference type="RefSeq" id="XP_031864304.2">
    <property type="nucleotide sequence ID" value="XM_032001414.2"/>
</dbReference>
<protein>
    <recommendedName>
        <fullName evidence="5">N-alpha-acetyltransferase 40</fullName>
        <ecNumber evidence="4">2.3.1.257</ecNumber>
    </recommendedName>
</protein>